<dbReference type="RefSeq" id="WP_072976584.1">
    <property type="nucleotide sequence ID" value="NZ_FQTY01000013.1"/>
</dbReference>
<evidence type="ECO:0000313" key="2">
    <source>
        <dbReference type="EMBL" id="SHE97199.1"/>
    </source>
</evidence>
<feature type="transmembrane region" description="Helical" evidence="1">
    <location>
        <begin position="45"/>
        <end position="62"/>
    </location>
</feature>
<protein>
    <submittedName>
        <fullName evidence="2">AcrB/AcrD/AcrF family protein</fullName>
    </submittedName>
</protein>
<dbReference type="GO" id="GO:0022857">
    <property type="term" value="F:transmembrane transporter activity"/>
    <property type="evidence" value="ECO:0007669"/>
    <property type="project" value="InterPro"/>
</dbReference>
<dbReference type="Proteomes" id="UP000184114">
    <property type="component" value="Unassembled WGS sequence"/>
</dbReference>
<keyword evidence="3" id="KW-1185">Reference proteome</keyword>
<dbReference type="Gene3D" id="3.30.70.1430">
    <property type="entry name" value="Multidrug efflux transporter AcrB pore domain"/>
    <property type="match status" value="1"/>
</dbReference>
<accession>A0A1M4XUL6</accession>
<dbReference type="EMBL" id="FQTY01000013">
    <property type="protein sequence ID" value="SHE97199.1"/>
    <property type="molecule type" value="Genomic_DNA"/>
</dbReference>
<dbReference type="GO" id="GO:0016020">
    <property type="term" value="C:membrane"/>
    <property type="evidence" value="ECO:0007669"/>
    <property type="project" value="InterPro"/>
</dbReference>
<keyword evidence="1" id="KW-0472">Membrane</keyword>
<keyword evidence="1" id="KW-0812">Transmembrane</keyword>
<reference evidence="3" key="1">
    <citation type="submission" date="2016-11" db="EMBL/GenBank/DDBJ databases">
        <authorList>
            <person name="Varghese N."/>
            <person name="Submissions S."/>
        </authorList>
    </citation>
    <scope>NUCLEOTIDE SEQUENCE [LARGE SCALE GENOMIC DNA]</scope>
    <source>
        <strain evidence="3">DSM 18095</strain>
    </source>
</reference>
<dbReference type="InterPro" id="IPR001036">
    <property type="entry name" value="Acrflvin-R"/>
</dbReference>
<evidence type="ECO:0000256" key="1">
    <source>
        <dbReference type="SAM" id="Phobius"/>
    </source>
</evidence>
<dbReference type="AlphaFoldDB" id="A0A1M4XUL6"/>
<gene>
    <name evidence="2" type="ORF">SAMN02745784_02397</name>
</gene>
<dbReference type="Gene3D" id="1.20.1640.10">
    <property type="entry name" value="Multidrug efflux transporter AcrB transmembrane domain"/>
    <property type="match status" value="1"/>
</dbReference>
<organism evidence="2 3">
    <name type="scientific">Tissierella praeacuta DSM 18095</name>
    <dbReference type="NCBI Taxonomy" id="1123404"/>
    <lineage>
        <taxon>Bacteria</taxon>
        <taxon>Bacillati</taxon>
        <taxon>Bacillota</taxon>
        <taxon>Tissierellia</taxon>
        <taxon>Tissierellales</taxon>
        <taxon>Tissierellaceae</taxon>
        <taxon>Tissierella</taxon>
    </lineage>
</organism>
<keyword evidence="1" id="KW-1133">Transmembrane helix</keyword>
<proteinExistence type="predicted"/>
<sequence length="118" mass="13567">MLHSIPPLIYYVYYNKLEGALLWKKTLVLNIYIGILKFALNNKSIIYIILVILMILSGKFLASNGVEMLLKFDSGVTYISIEMEPNTKIQDTKKAVNKIEKYLSKEENIINYDAQIGF</sequence>
<dbReference type="STRING" id="1123404.SAMN02745784_02397"/>
<name>A0A1M4XUL6_9FIRM</name>
<dbReference type="Pfam" id="PF00873">
    <property type="entry name" value="ACR_tran"/>
    <property type="match status" value="1"/>
</dbReference>
<dbReference type="GeneID" id="90993875"/>
<evidence type="ECO:0000313" key="3">
    <source>
        <dbReference type="Proteomes" id="UP000184114"/>
    </source>
</evidence>